<dbReference type="Proteomes" id="UP000494106">
    <property type="component" value="Unassembled WGS sequence"/>
</dbReference>
<protein>
    <submittedName>
        <fullName evidence="2">Uncharacterized protein</fullName>
    </submittedName>
</protein>
<evidence type="ECO:0000256" key="1">
    <source>
        <dbReference type="SAM" id="Coils"/>
    </source>
</evidence>
<proteinExistence type="predicted"/>
<name>A0A8S1A0A6_ARCPL</name>
<keyword evidence="3" id="KW-1185">Reference proteome</keyword>
<dbReference type="InterPro" id="IPR036397">
    <property type="entry name" value="RNaseH_sf"/>
</dbReference>
<comment type="caution">
    <text evidence="2">The sequence shown here is derived from an EMBL/GenBank/DDBJ whole genome shotgun (WGS) entry which is preliminary data.</text>
</comment>
<dbReference type="AlphaFoldDB" id="A0A8S1A0A6"/>
<reference evidence="2 3" key="1">
    <citation type="submission" date="2020-04" db="EMBL/GenBank/DDBJ databases">
        <authorList>
            <person name="Wallbank WR R."/>
            <person name="Pardo Diaz C."/>
            <person name="Kozak K."/>
            <person name="Martin S."/>
            <person name="Jiggins C."/>
            <person name="Moest M."/>
            <person name="Warren A I."/>
            <person name="Byers J.R.P. K."/>
            <person name="Montejo-Kovacevich G."/>
            <person name="Yen C E."/>
        </authorList>
    </citation>
    <scope>NUCLEOTIDE SEQUENCE [LARGE SCALE GENOMIC DNA]</scope>
</reference>
<dbReference type="GO" id="GO:0003676">
    <property type="term" value="F:nucleic acid binding"/>
    <property type="evidence" value="ECO:0007669"/>
    <property type="project" value="InterPro"/>
</dbReference>
<keyword evidence="1" id="KW-0175">Coiled coil</keyword>
<gene>
    <name evidence="2" type="ORF">APLA_LOCUS8516</name>
</gene>
<organism evidence="2 3">
    <name type="scientific">Arctia plantaginis</name>
    <name type="common">Wood tiger moth</name>
    <name type="synonym">Phalaena plantaginis</name>
    <dbReference type="NCBI Taxonomy" id="874455"/>
    <lineage>
        <taxon>Eukaryota</taxon>
        <taxon>Metazoa</taxon>
        <taxon>Ecdysozoa</taxon>
        <taxon>Arthropoda</taxon>
        <taxon>Hexapoda</taxon>
        <taxon>Insecta</taxon>
        <taxon>Pterygota</taxon>
        <taxon>Neoptera</taxon>
        <taxon>Endopterygota</taxon>
        <taxon>Lepidoptera</taxon>
        <taxon>Glossata</taxon>
        <taxon>Ditrysia</taxon>
        <taxon>Noctuoidea</taxon>
        <taxon>Erebidae</taxon>
        <taxon>Arctiinae</taxon>
        <taxon>Arctia</taxon>
    </lineage>
</organism>
<dbReference type="EMBL" id="CADEBC010000508">
    <property type="protein sequence ID" value="CAB3241287.1"/>
    <property type="molecule type" value="Genomic_DNA"/>
</dbReference>
<evidence type="ECO:0000313" key="2">
    <source>
        <dbReference type="EMBL" id="CAB3241287.1"/>
    </source>
</evidence>
<evidence type="ECO:0000313" key="3">
    <source>
        <dbReference type="Proteomes" id="UP000494106"/>
    </source>
</evidence>
<sequence>MTKKEFCLIYRNRQDKEYYIDNLFKTYGQQVFRLLPYQCELNTIEYVSNLMKQKMAEKNIDQLEKNIEALTREAIKSINAADWKKEVDHVSRLANEYWKKGLEELEEREQII</sequence>
<accession>A0A8S1A0A6</accession>
<dbReference type="Gene3D" id="3.30.420.10">
    <property type="entry name" value="Ribonuclease H-like superfamily/Ribonuclease H"/>
    <property type="match status" value="1"/>
</dbReference>
<feature type="coiled-coil region" evidence="1">
    <location>
        <begin position="53"/>
        <end position="80"/>
    </location>
</feature>
<dbReference type="OrthoDB" id="2266637at2759"/>